<dbReference type="EMBL" id="GBXM01064924">
    <property type="protein sequence ID" value="JAH43653.1"/>
    <property type="molecule type" value="Transcribed_RNA"/>
</dbReference>
<evidence type="ECO:0000256" key="1">
    <source>
        <dbReference type="SAM" id="SignalP"/>
    </source>
</evidence>
<sequence length="45" mass="5416">MFWVLLWEALRFMLCTSLLKCVCDTWSSGSWRLKPIRTFLCWSEA</sequence>
<feature type="chain" id="PRO_5002433034" evidence="1">
    <location>
        <begin position="18"/>
        <end position="45"/>
    </location>
</feature>
<proteinExistence type="predicted"/>
<accession>A0A0E9SSY2</accession>
<feature type="signal peptide" evidence="1">
    <location>
        <begin position="1"/>
        <end position="17"/>
    </location>
</feature>
<evidence type="ECO:0000313" key="2">
    <source>
        <dbReference type="EMBL" id="JAH43653.1"/>
    </source>
</evidence>
<protein>
    <submittedName>
        <fullName evidence="2">Uncharacterized protein</fullName>
    </submittedName>
</protein>
<keyword evidence="1" id="KW-0732">Signal</keyword>
<reference evidence="2" key="2">
    <citation type="journal article" date="2015" name="Fish Shellfish Immunol.">
        <title>Early steps in the European eel (Anguilla anguilla)-Vibrio vulnificus interaction in the gills: Role of the RtxA13 toxin.</title>
        <authorList>
            <person name="Callol A."/>
            <person name="Pajuelo D."/>
            <person name="Ebbesson L."/>
            <person name="Teles M."/>
            <person name="MacKenzie S."/>
            <person name="Amaro C."/>
        </authorList>
    </citation>
    <scope>NUCLEOTIDE SEQUENCE</scope>
</reference>
<name>A0A0E9SSY2_ANGAN</name>
<organism evidence="2">
    <name type="scientific">Anguilla anguilla</name>
    <name type="common">European freshwater eel</name>
    <name type="synonym">Muraena anguilla</name>
    <dbReference type="NCBI Taxonomy" id="7936"/>
    <lineage>
        <taxon>Eukaryota</taxon>
        <taxon>Metazoa</taxon>
        <taxon>Chordata</taxon>
        <taxon>Craniata</taxon>
        <taxon>Vertebrata</taxon>
        <taxon>Euteleostomi</taxon>
        <taxon>Actinopterygii</taxon>
        <taxon>Neopterygii</taxon>
        <taxon>Teleostei</taxon>
        <taxon>Anguilliformes</taxon>
        <taxon>Anguillidae</taxon>
        <taxon>Anguilla</taxon>
    </lineage>
</organism>
<reference evidence="2" key="1">
    <citation type="submission" date="2014-11" db="EMBL/GenBank/DDBJ databases">
        <authorList>
            <person name="Amaro Gonzalez C."/>
        </authorList>
    </citation>
    <scope>NUCLEOTIDE SEQUENCE</scope>
</reference>
<dbReference type="AlphaFoldDB" id="A0A0E9SSY2"/>